<keyword evidence="6 11" id="KW-1003">Cell membrane</keyword>
<evidence type="ECO:0000256" key="1">
    <source>
        <dbReference type="ARBA" id="ARBA00003384"/>
    </source>
</evidence>
<dbReference type="AlphaFoldDB" id="E0SR23"/>
<evidence type="ECO:0000256" key="6">
    <source>
        <dbReference type="ARBA" id="ARBA00022475"/>
    </source>
</evidence>
<comment type="subcellular location">
    <subcellularLocation>
        <location evidence="2 11">Cell membrane</location>
        <topology evidence="2 11">Multi-pass membrane protein</topology>
    </subcellularLocation>
</comment>
<dbReference type="PANTHER" id="PTHR34308:SF1">
    <property type="entry name" value="COBALAMIN BIOSYNTHESIS PROTEIN CBIB"/>
    <property type="match status" value="1"/>
</dbReference>
<keyword evidence="13" id="KW-1185">Reference proteome</keyword>
<evidence type="ECO:0000313" key="13">
    <source>
        <dbReference type="Proteomes" id="UP000001304"/>
    </source>
</evidence>
<feature type="transmembrane region" description="Helical" evidence="11">
    <location>
        <begin position="89"/>
        <end position="110"/>
    </location>
</feature>
<keyword evidence="7 11" id="KW-0169">Cobalamin biosynthesis</keyword>
<evidence type="ECO:0000256" key="9">
    <source>
        <dbReference type="ARBA" id="ARBA00022989"/>
    </source>
</evidence>
<comment type="pathway">
    <text evidence="3 11">Cofactor biosynthesis; adenosylcobalamin biosynthesis.</text>
</comment>
<organism evidence="12 13">
    <name type="scientific">Ignisphaera aggregans (strain DSM 17230 / JCM 13409 / AQ1.S1)</name>
    <dbReference type="NCBI Taxonomy" id="583356"/>
    <lineage>
        <taxon>Archaea</taxon>
        <taxon>Thermoproteota</taxon>
        <taxon>Thermoprotei</taxon>
        <taxon>Desulfurococcales</taxon>
        <taxon>Desulfurococcaceae</taxon>
        <taxon>Ignisphaera</taxon>
    </lineage>
</organism>
<dbReference type="HOGENOM" id="CLU_054212_0_2_2"/>
<dbReference type="InterPro" id="IPR004485">
    <property type="entry name" value="Cobalamin_biosynth_CobD/CbiB"/>
</dbReference>
<sequence>MFIPEFLYPSNPLIIAICILLAHLLDYLYPYHSGFMLTIHPVHTSYVVARILGRPYSSRARGVVIWIAIVAIHIALYTLILYIAWNINIYLWILIASYIMKTSFSLRLLLDIVKKALICVSSNDWSCARYWVQQIVRRNVYQIDNEHVISAAIESLAESLVDGYISPLFYTAILGPIGGLFQRIVNTLDSALGYKDPEYIDVGWFSAKMDTIINFIPARITALLIILSSPLVRGSIKYSLDIWRRYRRATESINAGNPISAMAGALRVRLEKIGAYTIGEPIEKLNDVAIAKALKISINVVLIWLLITIAIAVLLPSIMY</sequence>
<dbReference type="GO" id="GO:0048472">
    <property type="term" value="F:threonine-phosphate decarboxylase activity"/>
    <property type="evidence" value="ECO:0007669"/>
    <property type="project" value="InterPro"/>
</dbReference>
<evidence type="ECO:0000313" key="12">
    <source>
        <dbReference type="EMBL" id="ADM27172.1"/>
    </source>
</evidence>
<evidence type="ECO:0000256" key="4">
    <source>
        <dbReference type="ARBA" id="ARBA00006263"/>
    </source>
</evidence>
<dbReference type="UniPathway" id="UPA00148"/>
<feature type="transmembrane region" description="Helical" evidence="11">
    <location>
        <begin position="300"/>
        <end position="319"/>
    </location>
</feature>
<keyword evidence="8 11" id="KW-0812">Transmembrane</keyword>
<dbReference type="Proteomes" id="UP000001304">
    <property type="component" value="Chromosome"/>
</dbReference>
<feature type="transmembrane region" description="Helical" evidence="11">
    <location>
        <begin position="12"/>
        <end position="29"/>
    </location>
</feature>
<evidence type="ECO:0000256" key="8">
    <source>
        <dbReference type="ARBA" id="ARBA00022692"/>
    </source>
</evidence>
<comment type="similarity">
    <text evidence="4 11">Belongs to the CobD/CbiB family.</text>
</comment>
<dbReference type="GO" id="GO:0009236">
    <property type="term" value="P:cobalamin biosynthetic process"/>
    <property type="evidence" value="ECO:0007669"/>
    <property type="project" value="UniProtKB-UniRule"/>
</dbReference>
<evidence type="ECO:0000256" key="7">
    <source>
        <dbReference type="ARBA" id="ARBA00022573"/>
    </source>
</evidence>
<evidence type="ECO:0000256" key="5">
    <source>
        <dbReference type="ARBA" id="ARBA00016185"/>
    </source>
</evidence>
<feature type="transmembrane region" description="Helical" evidence="11">
    <location>
        <begin position="63"/>
        <end position="83"/>
    </location>
</feature>
<dbReference type="NCBIfam" id="TIGR00380">
    <property type="entry name" value="cobal_cbiB"/>
    <property type="match status" value="1"/>
</dbReference>
<reference evidence="12 13" key="1">
    <citation type="journal article" date="2010" name="Stand. Genomic Sci.">
        <title>Complete genome sequence of Ignisphaera aggregans type strain (AQ1.S1).</title>
        <authorList>
            <person name="Goker M."/>
            <person name="Held B."/>
            <person name="Lapidus A."/>
            <person name="Nolan M."/>
            <person name="Spring S."/>
            <person name="Yasawong M."/>
            <person name="Lucas S."/>
            <person name="Glavina Del Rio T."/>
            <person name="Tice H."/>
            <person name="Cheng J.F."/>
            <person name="Goodwin L."/>
            <person name="Tapia R."/>
            <person name="Pitluck S."/>
            <person name="Liolios K."/>
            <person name="Ivanova N."/>
            <person name="Mavromatis K."/>
            <person name="Mikhailova N."/>
            <person name="Pati A."/>
            <person name="Chen A."/>
            <person name="Palaniappan K."/>
            <person name="Brambilla E."/>
            <person name="Land M."/>
            <person name="Hauser L."/>
            <person name="Chang Y.J."/>
            <person name="Jeffries C.D."/>
            <person name="Brettin T."/>
            <person name="Detter J.C."/>
            <person name="Han C."/>
            <person name="Rohde M."/>
            <person name="Sikorski J."/>
            <person name="Woyke T."/>
            <person name="Bristow J."/>
            <person name="Eisen J.A."/>
            <person name="Markowitz V."/>
            <person name="Hugenholtz P."/>
            <person name="Kyrpides N.C."/>
            <person name="Klenk H.P."/>
        </authorList>
    </citation>
    <scope>NUCLEOTIDE SEQUENCE [LARGE SCALE GENOMIC DNA]</scope>
    <source>
        <strain evidence="13">DSM 17230 / JCM 13409 / AQ1.S1</strain>
    </source>
</reference>
<dbReference type="STRING" id="583356.Igag_0326"/>
<evidence type="ECO:0000256" key="11">
    <source>
        <dbReference type="HAMAP-Rule" id="MF_00024"/>
    </source>
</evidence>
<accession>E0SR23</accession>
<dbReference type="HAMAP" id="MF_00024">
    <property type="entry name" value="CobD_CbiB"/>
    <property type="match status" value="1"/>
</dbReference>
<comment type="caution">
    <text evidence="11">Lacks conserved residue(s) required for the propagation of feature annotation.</text>
</comment>
<evidence type="ECO:0000256" key="2">
    <source>
        <dbReference type="ARBA" id="ARBA00004651"/>
    </source>
</evidence>
<protein>
    <recommendedName>
        <fullName evidence="5 11">Probable cobalamin biosynthesis protein CobD</fullName>
    </recommendedName>
</protein>
<evidence type="ECO:0000256" key="10">
    <source>
        <dbReference type="ARBA" id="ARBA00023136"/>
    </source>
</evidence>
<keyword evidence="10 11" id="KW-0472">Membrane</keyword>
<dbReference type="GO" id="GO:0015420">
    <property type="term" value="F:ABC-type vitamin B12 transporter activity"/>
    <property type="evidence" value="ECO:0007669"/>
    <property type="project" value="UniProtKB-UniRule"/>
</dbReference>
<name>E0SR23_IGNAA</name>
<proteinExistence type="inferred from homology"/>
<keyword evidence="9 11" id="KW-1133">Transmembrane helix</keyword>
<comment type="function">
    <text evidence="1 11">Converts cobyric acid to cobinamide by the addition of aminopropanol on the F carboxylic group.</text>
</comment>
<dbReference type="EMBL" id="CP002098">
    <property type="protein sequence ID" value="ADM27172.1"/>
    <property type="molecule type" value="Genomic_DNA"/>
</dbReference>
<dbReference type="PANTHER" id="PTHR34308">
    <property type="entry name" value="COBALAMIN BIOSYNTHESIS PROTEIN CBIB"/>
    <property type="match status" value="1"/>
</dbReference>
<dbReference type="Pfam" id="PF03186">
    <property type="entry name" value="CobD_Cbib"/>
    <property type="match status" value="1"/>
</dbReference>
<evidence type="ECO:0000256" key="3">
    <source>
        <dbReference type="ARBA" id="ARBA00004953"/>
    </source>
</evidence>
<dbReference type="NCBIfam" id="NF002281">
    <property type="entry name" value="PRK01209.2-5"/>
    <property type="match status" value="1"/>
</dbReference>
<gene>
    <name evidence="11" type="primary">cobD</name>
    <name evidence="12" type="ordered locus">Igag_0326</name>
</gene>
<dbReference type="KEGG" id="iag:Igag_0326"/>
<dbReference type="GO" id="GO:0005886">
    <property type="term" value="C:plasma membrane"/>
    <property type="evidence" value="ECO:0007669"/>
    <property type="project" value="UniProtKB-SubCell"/>
</dbReference>